<feature type="signal peptide" evidence="2">
    <location>
        <begin position="1"/>
        <end position="22"/>
    </location>
</feature>
<evidence type="ECO:0000259" key="3">
    <source>
        <dbReference type="Pfam" id="PF06904"/>
    </source>
</evidence>
<feature type="compositionally biased region" description="Basic and acidic residues" evidence="1">
    <location>
        <begin position="93"/>
        <end position="102"/>
    </location>
</feature>
<dbReference type="OrthoDB" id="9809788at2"/>
<feature type="domain" description="Extensin-like C-terminal" evidence="3">
    <location>
        <begin position="136"/>
        <end position="287"/>
    </location>
</feature>
<reference evidence="5" key="1">
    <citation type="submission" date="2016-10" db="EMBL/GenBank/DDBJ databases">
        <authorList>
            <person name="Varghese N."/>
            <person name="Submissions S."/>
        </authorList>
    </citation>
    <scope>NUCLEOTIDE SEQUENCE [LARGE SCALE GENOMIC DNA]</scope>
    <source>
        <strain evidence="5">CGMCC 1.9108</strain>
    </source>
</reference>
<feature type="region of interest" description="Disordered" evidence="1">
    <location>
        <begin position="83"/>
        <end position="102"/>
    </location>
</feature>
<evidence type="ECO:0000256" key="1">
    <source>
        <dbReference type="SAM" id="MobiDB-lite"/>
    </source>
</evidence>
<dbReference type="STRING" id="639004.SAMN04488239_104270"/>
<organism evidence="4 5">
    <name type="scientific">Ruegeria marina</name>
    <dbReference type="NCBI Taxonomy" id="639004"/>
    <lineage>
        <taxon>Bacteria</taxon>
        <taxon>Pseudomonadati</taxon>
        <taxon>Pseudomonadota</taxon>
        <taxon>Alphaproteobacteria</taxon>
        <taxon>Rhodobacterales</taxon>
        <taxon>Roseobacteraceae</taxon>
        <taxon>Ruegeria</taxon>
    </lineage>
</organism>
<sequence>MTGRGRILAAMSLALWALPAMANAPANSLRPIARHATAADPVVEAAVKLAAADASASVAVSRVRPNARPASDQEILAAARTPALQDAGPEQSSRPEARPQEVEERALFGRKKRLKGSVCGNPDIQGEPVGRVSGKINGCGVKDAVRVTSVSGVQLSVPATMDCDTAQSLNTWVDRSVKPTFRRRGPVVELEVAAHYACRTRNNQRGAKISEHGQGRAIDIAGFTMKDGELITVAEGWKRGATRKMLRQVWKEACGPFGTVLGPEADRYHWNHIHLDTARHRGGPYCR</sequence>
<accession>A0A1G6QYJ4</accession>
<dbReference type="Pfam" id="PF06904">
    <property type="entry name" value="Extensin-like_C"/>
    <property type="match status" value="1"/>
</dbReference>
<protein>
    <submittedName>
        <fullName evidence="4">Uncharacterized conserved protein</fullName>
    </submittedName>
</protein>
<keyword evidence="2" id="KW-0732">Signal</keyword>
<proteinExistence type="predicted"/>
<name>A0A1G6QYJ4_9RHOB</name>
<feature type="chain" id="PRO_5011649044" evidence="2">
    <location>
        <begin position="23"/>
        <end position="287"/>
    </location>
</feature>
<dbReference type="InterPro" id="IPR009683">
    <property type="entry name" value="Extensin-like_C"/>
</dbReference>
<evidence type="ECO:0000313" key="4">
    <source>
        <dbReference type="EMBL" id="SDC97263.1"/>
    </source>
</evidence>
<dbReference type="AlphaFoldDB" id="A0A1G6QYJ4"/>
<dbReference type="RefSeq" id="WP_093029564.1">
    <property type="nucleotide sequence ID" value="NZ_FMZV01000004.1"/>
</dbReference>
<evidence type="ECO:0000256" key="2">
    <source>
        <dbReference type="SAM" id="SignalP"/>
    </source>
</evidence>
<dbReference type="Proteomes" id="UP000199628">
    <property type="component" value="Unassembled WGS sequence"/>
</dbReference>
<keyword evidence="5" id="KW-1185">Reference proteome</keyword>
<dbReference type="EMBL" id="FMZV01000004">
    <property type="protein sequence ID" value="SDC97263.1"/>
    <property type="molecule type" value="Genomic_DNA"/>
</dbReference>
<evidence type="ECO:0000313" key="5">
    <source>
        <dbReference type="Proteomes" id="UP000199628"/>
    </source>
</evidence>
<gene>
    <name evidence="4" type="ORF">SAMN04488239_104270</name>
</gene>